<evidence type="ECO:0000313" key="9">
    <source>
        <dbReference type="EMBL" id="SHF89858.1"/>
    </source>
</evidence>
<dbReference type="EC" id="2.1.1.34" evidence="7"/>
<dbReference type="Pfam" id="PF00588">
    <property type="entry name" value="SpoU_methylase"/>
    <property type="match status" value="1"/>
</dbReference>
<evidence type="ECO:0000256" key="5">
    <source>
        <dbReference type="ARBA" id="ARBA00022694"/>
    </source>
</evidence>
<evidence type="ECO:0000259" key="8">
    <source>
        <dbReference type="Pfam" id="PF00588"/>
    </source>
</evidence>
<keyword evidence="6 7" id="KW-0694">RNA-binding</keyword>
<evidence type="ECO:0000256" key="1">
    <source>
        <dbReference type="ARBA" id="ARBA00022555"/>
    </source>
</evidence>
<feature type="domain" description="tRNA/rRNA methyltransferase SpoU type" evidence="8">
    <location>
        <begin position="33"/>
        <end position="172"/>
    </location>
</feature>
<keyword evidence="2 7" id="KW-0489">Methyltransferase</keyword>
<dbReference type="InterPro" id="IPR029026">
    <property type="entry name" value="tRNA_m1G_MTases_N"/>
</dbReference>
<dbReference type="SUPFAM" id="SSF75217">
    <property type="entry name" value="alpha/beta knot"/>
    <property type="match status" value="1"/>
</dbReference>
<protein>
    <recommendedName>
        <fullName evidence="7">tRNA (guanosine(18)-2'-O)-methyltransferase</fullName>
        <ecNumber evidence="7">2.1.1.34</ecNumber>
    </recommendedName>
    <alternativeName>
        <fullName evidence="7">tRNA [Gm18] methyltransferase</fullName>
    </alternativeName>
</protein>
<dbReference type="InterPro" id="IPR033671">
    <property type="entry name" value="TrmH"/>
</dbReference>
<dbReference type="PANTHER" id="PTHR43453">
    <property type="entry name" value="RRNA METHYLASE-LIKE"/>
    <property type="match status" value="1"/>
</dbReference>
<dbReference type="CDD" id="cd18092">
    <property type="entry name" value="SpoU-like_TrmH"/>
    <property type="match status" value="1"/>
</dbReference>
<dbReference type="GO" id="GO:0002938">
    <property type="term" value="P:tRNA guanine ribose methylation"/>
    <property type="evidence" value="ECO:0007669"/>
    <property type="project" value="UniProtKB-UniRule"/>
</dbReference>
<name>A0A1M5FEI3_9FLAO</name>
<dbReference type="AlphaFoldDB" id="A0A1M5FEI3"/>
<dbReference type="GO" id="GO:0141100">
    <property type="term" value="F:tRNA (guanine(18)-2'-O)-methyltransferase activity"/>
    <property type="evidence" value="ECO:0007669"/>
    <property type="project" value="UniProtKB-UniRule"/>
</dbReference>
<keyword evidence="4 7" id="KW-0949">S-adenosyl-L-methionine</keyword>
<reference evidence="10" key="1">
    <citation type="submission" date="2016-11" db="EMBL/GenBank/DDBJ databases">
        <authorList>
            <person name="Varghese N."/>
            <person name="Submissions S."/>
        </authorList>
    </citation>
    <scope>NUCLEOTIDE SEQUENCE [LARGE SCALE GENOMIC DNA]</scope>
    <source>
        <strain evidence="10">DSM 17539</strain>
    </source>
</reference>
<feature type="binding site" evidence="7">
    <location>
        <position position="161"/>
    </location>
    <ligand>
        <name>S-adenosyl-L-methionine</name>
        <dbReference type="ChEBI" id="CHEBI:59789"/>
    </ligand>
</feature>
<dbReference type="EMBL" id="FQUX01000009">
    <property type="protein sequence ID" value="SHF89858.1"/>
    <property type="molecule type" value="Genomic_DNA"/>
</dbReference>
<dbReference type="Gene3D" id="3.40.1280.10">
    <property type="match status" value="1"/>
</dbReference>
<dbReference type="HAMAP" id="MF_02060">
    <property type="entry name" value="tRNA_methyltr_TrmH"/>
    <property type="match status" value="1"/>
</dbReference>
<organism evidence="9 10">
    <name type="scientific">Arenibacter palladensis</name>
    <dbReference type="NCBI Taxonomy" id="237373"/>
    <lineage>
        <taxon>Bacteria</taxon>
        <taxon>Pseudomonadati</taxon>
        <taxon>Bacteroidota</taxon>
        <taxon>Flavobacteriia</taxon>
        <taxon>Flavobacteriales</taxon>
        <taxon>Flavobacteriaceae</taxon>
        <taxon>Arenibacter</taxon>
    </lineage>
</organism>
<keyword evidence="10" id="KW-1185">Reference proteome</keyword>
<feature type="binding site" evidence="7">
    <location>
        <position position="152"/>
    </location>
    <ligand>
        <name>S-adenosyl-L-methionine</name>
        <dbReference type="ChEBI" id="CHEBI:59789"/>
    </ligand>
</feature>
<evidence type="ECO:0000256" key="4">
    <source>
        <dbReference type="ARBA" id="ARBA00022691"/>
    </source>
</evidence>
<keyword evidence="3 7" id="KW-0808">Transferase</keyword>
<dbReference type="PANTHER" id="PTHR43453:SF1">
    <property type="entry name" value="TRNA_RRNA METHYLTRANSFERASE SPOU TYPE DOMAIN-CONTAINING PROTEIN"/>
    <property type="match status" value="1"/>
</dbReference>
<dbReference type="InterPro" id="IPR029028">
    <property type="entry name" value="Alpha/beta_knot_MTases"/>
</dbReference>
<gene>
    <name evidence="7" type="primary">trmH</name>
    <name evidence="9" type="ORF">SAMN03080594_10927</name>
</gene>
<proteinExistence type="inferred from homology"/>
<evidence type="ECO:0000256" key="2">
    <source>
        <dbReference type="ARBA" id="ARBA00022603"/>
    </source>
</evidence>
<keyword evidence="1 7" id="KW-0820">tRNA-binding</keyword>
<comment type="caution">
    <text evidence="7">Lacks conserved residue(s) required for the propagation of feature annotation.</text>
</comment>
<evidence type="ECO:0000256" key="7">
    <source>
        <dbReference type="HAMAP-Rule" id="MF_02060"/>
    </source>
</evidence>
<accession>A0A1M5FEI3</accession>
<comment type="function">
    <text evidence="7">Catalyzes the 2'-O methylation of guanosine at position 18 in tRNA.</text>
</comment>
<evidence type="ECO:0000313" key="10">
    <source>
        <dbReference type="Proteomes" id="UP000184406"/>
    </source>
</evidence>
<dbReference type="Proteomes" id="UP000184406">
    <property type="component" value="Unassembled WGS sequence"/>
</dbReference>
<feature type="binding site" evidence="7">
    <location>
        <position position="109"/>
    </location>
    <ligand>
        <name>S-adenosyl-L-methionine</name>
        <dbReference type="ChEBI" id="CHEBI:59789"/>
    </ligand>
</feature>
<sequence length="218" mass="25040">MVDQKLLDYLEGFITPERKARFLDILEERTNYITVAIEDVYQMHNTSAVVRSCDVFGVQQAHLIESKFGKRLDKDIAMGAQQWVDLYRYKTTTDCIDTLRQKGYKIVATTPHGDNCSLTNFKLDGKTALFFGTERDGLSNEVLEKADSFLKIPMVGFTESLNISVSAAIILHTLTSQLRKENINWRLTEDEKLEKRLDWTKKSVRSLNDVLARFYGTK</sequence>
<dbReference type="OrthoDB" id="9785673at2"/>
<dbReference type="GO" id="GO:0000049">
    <property type="term" value="F:tRNA binding"/>
    <property type="evidence" value="ECO:0007669"/>
    <property type="project" value="UniProtKB-UniRule"/>
</dbReference>
<dbReference type="RefSeq" id="WP_072864476.1">
    <property type="nucleotide sequence ID" value="NZ_FQUX01000009.1"/>
</dbReference>
<comment type="similarity">
    <text evidence="7">Belongs to the class IV-like SAM-binding methyltransferase superfamily. RNA methyltransferase TrmH family.</text>
</comment>
<evidence type="ECO:0000256" key="3">
    <source>
        <dbReference type="ARBA" id="ARBA00022679"/>
    </source>
</evidence>
<dbReference type="InterPro" id="IPR001537">
    <property type="entry name" value="SpoU_MeTrfase"/>
</dbReference>
<keyword evidence="5 7" id="KW-0819">tRNA processing</keyword>
<evidence type="ECO:0000256" key="6">
    <source>
        <dbReference type="ARBA" id="ARBA00022884"/>
    </source>
</evidence>
<comment type="catalytic activity">
    <reaction evidence="7">
        <text>guanosine(18) in tRNA + S-adenosyl-L-methionine = 2'-O-methylguanosine(18) in tRNA + S-adenosyl-L-homocysteine + H(+)</text>
        <dbReference type="Rhea" id="RHEA:20077"/>
        <dbReference type="Rhea" id="RHEA-COMP:10190"/>
        <dbReference type="Rhea" id="RHEA-COMP:10192"/>
        <dbReference type="ChEBI" id="CHEBI:15378"/>
        <dbReference type="ChEBI" id="CHEBI:57856"/>
        <dbReference type="ChEBI" id="CHEBI:59789"/>
        <dbReference type="ChEBI" id="CHEBI:74269"/>
        <dbReference type="ChEBI" id="CHEBI:74445"/>
        <dbReference type="EC" id="2.1.1.34"/>
    </reaction>
</comment>